<sequence>MTTTETNNQRPKSCYLCLFVLLLMLKEVNENVAKRYRCFEWRKNNFVVPVKMSSSSCNEFFKRGGSWLKFSIFSTLFPYKMRSSLILLALALAACLVSTHAASYRRGDKISEHFKQLDLPPEEIDPNVAPLDSMNEVIFDNDVLDQAEAEAATEDNVIEGAGESAATTAVAAAAPAAAATNAPAVTSAAAETVAEPTTPAKPDEESLIAKYCKCSGNHCDCCRAFNLPFIPIKGPGCARMTYLGNEKMSVSLKYGDLTLITRTVSSKRARPICVGLPGGYSQFCGRIYGLSKASENFKACLGYELRADDEVEAALRVSCFKFGPEGLRVAEAEPLPSESIKQQEDDDEDDIFGFAAGGDDDDDDEDDYDEENDDEEEEETENDEDSEPDYADDDADNEEAPADADYGGFSLAGLLDELSDDDEDESKPTAAVAPAAASATPVSAATRNADAAQSKDAKGTESTDATQMMDDDAASTADAAPAAAETTTDTKAKTKKAKKAKKNKKKKAADAESGFAYQLLNSLLDFFN</sequence>
<name>A0A1I8PWY3_STOCA</name>
<gene>
    <name evidence="5" type="primary">106082131</name>
</gene>
<keyword evidence="3" id="KW-0732">Signal</keyword>
<proteinExistence type="predicted"/>
<feature type="compositionally biased region" description="Low complexity" evidence="1">
    <location>
        <begin position="428"/>
        <end position="446"/>
    </location>
</feature>
<dbReference type="Proteomes" id="UP000095300">
    <property type="component" value="Unassembled WGS sequence"/>
</dbReference>
<feature type="compositionally biased region" description="Acidic residues" evidence="1">
    <location>
        <begin position="358"/>
        <end position="402"/>
    </location>
</feature>
<dbReference type="STRING" id="35570.A0A1I8PWY3"/>
<protein>
    <recommendedName>
        <fullName evidence="4">DUF4773 domain-containing protein</fullName>
    </recommendedName>
</protein>
<feature type="compositionally biased region" description="Low complexity" evidence="1">
    <location>
        <begin position="474"/>
        <end position="489"/>
    </location>
</feature>
<dbReference type="KEGG" id="scac:106082131"/>
<organism evidence="5 6">
    <name type="scientific">Stomoxys calcitrans</name>
    <name type="common">Stable fly</name>
    <name type="synonym">Conops calcitrans</name>
    <dbReference type="NCBI Taxonomy" id="35570"/>
    <lineage>
        <taxon>Eukaryota</taxon>
        <taxon>Metazoa</taxon>
        <taxon>Ecdysozoa</taxon>
        <taxon>Arthropoda</taxon>
        <taxon>Hexapoda</taxon>
        <taxon>Insecta</taxon>
        <taxon>Pterygota</taxon>
        <taxon>Neoptera</taxon>
        <taxon>Endopterygota</taxon>
        <taxon>Diptera</taxon>
        <taxon>Brachycera</taxon>
        <taxon>Muscomorpha</taxon>
        <taxon>Muscoidea</taxon>
        <taxon>Muscidae</taxon>
        <taxon>Stomoxys</taxon>
    </lineage>
</organism>
<dbReference type="Pfam" id="PF15998">
    <property type="entry name" value="DUF4773"/>
    <property type="match status" value="1"/>
</dbReference>
<feature type="compositionally biased region" description="Basic residues" evidence="1">
    <location>
        <begin position="493"/>
        <end position="507"/>
    </location>
</feature>
<dbReference type="PANTHER" id="PTHR36299">
    <property type="entry name" value="AGAP008005-PA"/>
    <property type="match status" value="1"/>
</dbReference>
<feature type="chain" id="PRO_5009327332" description="DUF4773 domain-containing protein" evidence="3">
    <location>
        <begin position="31"/>
        <end position="528"/>
    </location>
</feature>
<dbReference type="EnsemblMetazoa" id="SCAU011883-RA">
    <property type="protein sequence ID" value="SCAU011883-PA"/>
    <property type="gene ID" value="SCAU011883"/>
</dbReference>
<evidence type="ECO:0000313" key="6">
    <source>
        <dbReference type="Proteomes" id="UP000095300"/>
    </source>
</evidence>
<keyword evidence="2" id="KW-0812">Transmembrane</keyword>
<evidence type="ECO:0000256" key="3">
    <source>
        <dbReference type="SAM" id="SignalP"/>
    </source>
</evidence>
<evidence type="ECO:0000259" key="4">
    <source>
        <dbReference type="Pfam" id="PF15998"/>
    </source>
</evidence>
<accession>A0A1I8PWY3</accession>
<keyword evidence="6" id="KW-1185">Reference proteome</keyword>
<keyword evidence="2" id="KW-1133">Transmembrane helix</keyword>
<evidence type="ECO:0000256" key="2">
    <source>
        <dbReference type="SAM" id="Phobius"/>
    </source>
</evidence>
<feature type="domain" description="DUF4773" evidence="4">
    <location>
        <begin position="211"/>
        <end position="326"/>
    </location>
</feature>
<reference evidence="5" key="1">
    <citation type="submission" date="2020-05" db="UniProtKB">
        <authorList>
            <consortium name="EnsemblMetazoa"/>
        </authorList>
    </citation>
    <scope>IDENTIFICATION</scope>
    <source>
        <strain evidence="5">USDA</strain>
    </source>
</reference>
<dbReference type="AlphaFoldDB" id="A0A1I8PWY3"/>
<feature type="region of interest" description="Disordered" evidence="1">
    <location>
        <begin position="331"/>
        <end position="511"/>
    </location>
</feature>
<dbReference type="InterPro" id="IPR031941">
    <property type="entry name" value="DUF4773"/>
</dbReference>
<dbReference type="PANTHER" id="PTHR36299:SF3">
    <property type="entry name" value="FI03431P"/>
    <property type="match status" value="1"/>
</dbReference>
<evidence type="ECO:0000256" key="1">
    <source>
        <dbReference type="SAM" id="MobiDB-lite"/>
    </source>
</evidence>
<feature type="transmembrane region" description="Helical" evidence="2">
    <location>
        <begin position="85"/>
        <end position="104"/>
    </location>
</feature>
<feature type="signal peptide" evidence="3">
    <location>
        <begin position="1"/>
        <end position="30"/>
    </location>
</feature>
<dbReference type="VEuPathDB" id="VectorBase:SCAU011883"/>
<keyword evidence="2" id="KW-0472">Membrane</keyword>
<evidence type="ECO:0000313" key="5">
    <source>
        <dbReference type="EnsemblMetazoa" id="SCAU011883-PA"/>
    </source>
</evidence>
<dbReference type="OrthoDB" id="5952164at2759"/>